<comment type="caution">
    <text evidence="2">The sequence shown here is derived from an EMBL/GenBank/DDBJ whole genome shotgun (WGS) entry which is preliminary data.</text>
</comment>
<sequence>MVSPPAQEPWDEDEIAKEAAHEQALLASYMAPTAAGPGVTVLQTKKRSKTEVPMARSRSKRSRKEVDYVALAKELVEQGQQQP</sequence>
<feature type="region of interest" description="Disordered" evidence="1">
    <location>
        <begin position="38"/>
        <end position="64"/>
    </location>
</feature>
<accession>A0A8T1V7G1</accession>
<gene>
    <name evidence="2" type="ORF">PHYPSEUDO_000891</name>
</gene>
<evidence type="ECO:0000256" key="1">
    <source>
        <dbReference type="SAM" id="MobiDB-lite"/>
    </source>
</evidence>
<dbReference type="AlphaFoldDB" id="A0A8T1V7G1"/>
<evidence type="ECO:0000313" key="3">
    <source>
        <dbReference type="Proteomes" id="UP000694044"/>
    </source>
</evidence>
<dbReference type="Proteomes" id="UP000694044">
    <property type="component" value="Unassembled WGS sequence"/>
</dbReference>
<proteinExistence type="predicted"/>
<reference evidence="2" key="1">
    <citation type="submission" date="2021-02" db="EMBL/GenBank/DDBJ databases">
        <authorList>
            <person name="Palmer J.M."/>
        </authorList>
    </citation>
    <scope>NUCLEOTIDE SEQUENCE</scope>
    <source>
        <strain evidence="2">SCRP734</strain>
    </source>
</reference>
<protein>
    <submittedName>
        <fullName evidence="2">Uncharacterized protein</fullName>
    </submittedName>
</protein>
<dbReference type="EMBL" id="JAGDFM010001109">
    <property type="protein sequence ID" value="KAG7375514.1"/>
    <property type="molecule type" value="Genomic_DNA"/>
</dbReference>
<evidence type="ECO:0000313" key="2">
    <source>
        <dbReference type="EMBL" id="KAG7375514.1"/>
    </source>
</evidence>
<dbReference type="OrthoDB" id="424012at2759"/>
<organism evidence="2 3">
    <name type="scientific">Phytophthora pseudosyringae</name>
    <dbReference type="NCBI Taxonomy" id="221518"/>
    <lineage>
        <taxon>Eukaryota</taxon>
        <taxon>Sar</taxon>
        <taxon>Stramenopiles</taxon>
        <taxon>Oomycota</taxon>
        <taxon>Peronosporomycetes</taxon>
        <taxon>Peronosporales</taxon>
        <taxon>Peronosporaceae</taxon>
        <taxon>Phytophthora</taxon>
    </lineage>
</organism>
<keyword evidence="3" id="KW-1185">Reference proteome</keyword>
<name>A0A8T1V7G1_9STRA</name>